<gene>
    <name evidence="1" type="ORF">MONAX_5E022222</name>
</gene>
<evidence type="ECO:0000313" key="1">
    <source>
        <dbReference type="EMBL" id="VTJ90743.1"/>
    </source>
</evidence>
<name>A0A5E4D923_MARMO</name>
<proteinExistence type="predicted"/>
<protein>
    <submittedName>
        <fullName evidence="1">Uncharacterized protein</fullName>
    </submittedName>
</protein>
<evidence type="ECO:0000313" key="2">
    <source>
        <dbReference type="Proteomes" id="UP000335636"/>
    </source>
</evidence>
<organism evidence="1 2">
    <name type="scientific">Marmota monax</name>
    <name type="common">Woodchuck</name>
    <dbReference type="NCBI Taxonomy" id="9995"/>
    <lineage>
        <taxon>Eukaryota</taxon>
        <taxon>Metazoa</taxon>
        <taxon>Chordata</taxon>
        <taxon>Craniata</taxon>
        <taxon>Vertebrata</taxon>
        <taxon>Euteleostomi</taxon>
        <taxon>Mammalia</taxon>
        <taxon>Eutheria</taxon>
        <taxon>Euarchontoglires</taxon>
        <taxon>Glires</taxon>
        <taxon>Rodentia</taxon>
        <taxon>Sciuromorpha</taxon>
        <taxon>Sciuridae</taxon>
        <taxon>Xerinae</taxon>
        <taxon>Marmotini</taxon>
        <taxon>Marmota</taxon>
    </lineage>
</organism>
<dbReference type="Proteomes" id="UP000335636">
    <property type="component" value="Unassembled WGS sequence"/>
</dbReference>
<dbReference type="AlphaFoldDB" id="A0A5E4D923"/>
<accession>A0A5E4D923</accession>
<dbReference type="EMBL" id="CABDUW010004975">
    <property type="protein sequence ID" value="VTJ90743.1"/>
    <property type="molecule type" value="Genomic_DNA"/>
</dbReference>
<feature type="non-terminal residue" evidence="1">
    <location>
        <position position="1"/>
    </location>
</feature>
<comment type="caution">
    <text evidence="1">The sequence shown here is derived from an EMBL/GenBank/DDBJ whole genome shotgun (WGS) entry which is preliminary data.</text>
</comment>
<keyword evidence="2" id="KW-1185">Reference proteome</keyword>
<reference evidence="1" key="1">
    <citation type="submission" date="2019-04" db="EMBL/GenBank/DDBJ databases">
        <authorList>
            <person name="Alioto T."/>
            <person name="Alioto T."/>
        </authorList>
    </citation>
    <scope>NUCLEOTIDE SEQUENCE [LARGE SCALE GENOMIC DNA]</scope>
</reference>
<sequence>VCNNFPALIDYLPGNHKKIIKNLTEMKQYFWGENKRTPKILGYEQSLGLH</sequence>